<dbReference type="InterPro" id="IPR025381">
    <property type="entry name" value="DUF4296"/>
</dbReference>
<dbReference type="EMBL" id="QREG01000012">
    <property type="protein sequence ID" value="RED97516.1"/>
    <property type="molecule type" value="Genomic_DNA"/>
</dbReference>
<keyword evidence="3" id="KW-1185">Reference proteome</keyword>
<name>A0A3D9L2A1_MARFU</name>
<dbReference type="Pfam" id="PF14129">
    <property type="entry name" value="DUF4296"/>
    <property type="match status" value="1"/>
</dbReference>
<accession>A0A3D9L2A1</accession>
<proteinExistence type="predicted"/>
<feature type="domain" description="DUF4296" evidence="1">
    <location>
        <begin position="14"/>
        <end position="99"/>
    </location>
</feature>
<comment type="caution">
    <text evidence="2">The sequence shown here is derived from an EMBL/GenBank/DDBJ whole genome shotgun (WGS) entry which is preliminary data.</text>
</comment>
<dbReference type="Proteomes" id="UP000256779">
    <property type="component" value="Unassembled WGS sequence"/>
</dbReference>
<evidence type="ECO:0000313" key="2">
    <source>
        <dbReference type="EMBL" id="RED97516.1"/>
    </source>
</evidence>
<evidence type="ECO:0000259" key="1">
    <source>
        <dbReference type="Pfam" id="PF14129"/>
    </source>
</evidence>
<gene>
    <name evidence="2" type="ORF">C7460_112126</name>
</gene>
<protein>
    <submittedName>
        <fullName evidence="2">Uncharacterized protein DUF4296</fullName>
    </submittedName>
</protein>
<organism evidence="2 3">
    <name type="scientific">Marinoscillum furvescens DSM 4134</name>
    <dbReference type="NCBI Taxonomy" id="1122208"/>
    <lineage>
        <taxon>Bacteria</taxon>
        <taxon>Pseudomonadati</taxon>
        <taxon>Bacteroidota</taxon>
        <taxon>Cytophagia</taxon>
        <taxon>Cytophagales</taxon>
        <taxon>Reichenbachiellaceae</taxon>
        <taxon>Marinoscillum</taxon>
    </lineage>
</organism>
<evidence type="ECO:0000313" key="3">
    <source>
        <dbReference type="Proteomes" id="UP000256779"/>
    </source>
</evidence>
<reference evidence="2 3" key="1">
    <citation type="submission" date="2018-07" db="EMBL/GenBank/DDBJ databases">
        <title>Genomic Encyclopedia of Type Strains, Phase IV (KMG-IV): sequencing the most valuable type-strain genomes for metagenomic binning, comparative biology and taxonomic classification.</title>
        <authorList>
            <person name="Goeker M."/>
        </authorList>
    </citation>
    <scope>NUCLEOTIDE SEQUENCE [LARGE SCALE GENOMIC DNA]</scope>
    <source>
        <strain evidence="2 3">DSM 4134</strain>
    </source>
</reference>
<dbReference type="AlphaFoldDB" id="A0A3D9L2A1"/>
<sequence length="104" mass="12071">MLAMACSKKQTETPPGVLGKEDIVRVLIDVHLLEAKVKKLYLNRDSSEVVFAHYEQMLFDDMGITKADYERSMEYYTDNIQQMKSIYDEVVDSLLARQKAQDFE</sequence>